<dbReference type="InterPro" id="IPR009288">
    <property type="entry name" value="AIG2-like_dom"/>
</dbReference>
<dbReference type="InterPro" id="IPR036568">
    <property type="entry name" value="GGCT-like_sf"/>
</dbReference>
<name>A0A363UJY7_9GAMM</name>
<dbReference type="OrthoDB" id="482277at2"/>
<organism evidence="2 3">
    <name type="scientific">Abyssibacter profundi</name>
    <dbReference type="NCBI Taxonomy" id="2182787"/>
    <lineage>
        <taxon>Bacteria</taxon>
        <taxon>Pseudomonadati</taxon>
        <taxon>Pseudomonadota</taxon>
        <taxon>Gammaproteobacteria</taxon>
        <taxon>Chromatiales</taxon>
        <taxon>Oceanococcaceae</taxon>
        <taxon>Abyssibacter</taxon>
    </lineage>
</organism>
<proteinExistence type="predicted"/>
<evidence type="ECO:0000313" key="3">
    <source>
        <dbReference type="Proteomes" id="UP000251800"/>
    </source>
</evidence>
<dbReference type="GO" id="GO:0016740">
    <property type="term" value="F:transferase activity"/>
    <property type="evidence" value="ECO:0007669"/>
    <property type="project" value="UniProtKB-KW"/>
</dbReference>
<dbReference type="AlphaFoldDB" id="A0A363UJY7"/>
<dbReference type="Pfam" id="PF06094">
    <property type="entry name" value="GGACT"/>
    <property type="match status" value="1"/>
</dbReference>
<evidence type="ECO:0000259" key="1">
    <source>
        <dbReference type="Pfam" id="PF06094"/>
    </source>
</evidence>
<accession>A0A363UJY7</accession>
<evidence type="ECO:0000313" key="2">
    <source>
        <dbReference type="EMBL" id="PWN55739.1"/>
    </source>
</evidence>
<keyword evidence="3" id="KW-1185">Reference proteome</keyword>
<gene>
    <name evidence="2" type="ORF">DEH80_10800</name>
</gene>
<dbReference type="EMBL" id="QEQK01000009">
    <property type="protein sequence ID" value="PWN55739.1"/>
    <property type="molecule type" value="Genomic_DNA"/>
</dbReference>
<dbReference type="Gene3D" id="3.10.490.10">
    <property type="entry name" value="Gamma-glutamyl cyclotransferase-like"/>
    <property type="match status" value="1"/>
</dbReference>
<dbReference type="CDD" id="cd06661">
    <property type="entry name" value="GGCT_like"/>
    <property type="match status" value="1"/>
</dbReference>
<reference evidence="2 3" key="1">
    <citation type="submission" date="2018-05" db="EMBL/GenBank/DDBJ databases">
        <title>Abyssibacter profundi OUC007T gen. nov., sp. nov, a marine bacterium isolated from seawater of the Mariana Trench.</title>
        <authorList>
            <person name="Zhou S."/>
        </authorList>
    </citation>
    <scope>NUCLEOTIDE SEQUENCE [LARGE SCALE GENOMIC DNA]</scope>
    <source>
        <strain evidence="2 3">OUC007</strain>
    </source>
</reference>
<dbReference type="RefSeq" id="WP_109720664.1">
    <property type="nucleotide sequence ID" value="NZ_QEQK01000009.1"/>
</dbReference>
<dbReference type="SUPFAM" id="SSF110857">
    <property type="entry name" value="Gamma-glutamyl cyclotransferase-like"/>
    <property type="match status" value="1"/>
</dbReference>
<feature type="domain" description="Gamma-glutamylcyclotransferase AIG2-like" evidence="1">
    <location>
        <begin position="21"/>
        <end position="133"/>
    </location>
</feature>
<comment type="caution">
    <text evidence="2">The sequence shown here is derived from an EMBL/GenBank/DDBJ whole genome shotgun (WGS) entry which is preliminary data.</text>
</comment>
<dbReference type="InterPro" id="IPR013024">
    <property type="entry name" value="GGCT-like"/>
</dbReference>
<dbReference type="Proteomes" id="UP000251800">
    <property type="component" value="Unassembled WGS sequence"/>
</dbReference>
<keyword evidence="2" id="KW-0808">Transferase</keyword>
<sequence>MGRFSDIPRAKVGALAWSHRLFVYGSLQPDTSCPIRSLIGRPVRWVGRARVRGRLVDLGRYPGLIDAVRLDQWVEGWVCLLPDHRALARVDRYEQAGPGFVRFGEYRRVLETVWLDSGEALRCWMYRYNRNSRRRPVVKRLAAGCKSDLFAWRQSSR</sequence>
<protein>
    <submittedName>
        <fullName evidence="2">Gamma-glutamylcyclotransferase</fullName>
    </submittedName>
</protein>